<dbReference type="EMBL" id="OX596113">
    <property type="protein sequence ID" value="CAN0417013.1"/>
    <property type="molecule type" value="Genomic_DNA"/>
</dbReference>
<dbReference type="Proteomes" id="UP001162501">
    <property type="component" value="Chromosome 29"/>
</dbReference>
<reference evidence="1" key="1">
    <citation type="submission" date="2023-05" db="EMBL/GenBank/DDBJ databases">
        <authorList>
            <consortium name="ELIXIR-Norway"/>
        </authorList>
    </citation>
    <scope>NUCLEOTIDE SEQUENCE</scope>
</reference>
<evidence type="ECO:0000313" key="1">
    <source>
        <dbReference type="EMBL" id="CAN0417013.1"/>
    </source>
</evidence>
<evidence type="ECO:0000313" key="2">
    <source>
        <dbReference type="Proteomes" id="UP001162501"/>
    </source>
</evidence>
<name>A0AC59ZH93_RANTA</name>
<reference evidence="1" key="2">
    <citation type="submission" date="2025-03" db="EMBL/GenBank/DDBJ databases">
        <authorList>
            <consortium name="ELIXIR-Norway"/>
            <consortium name="Elixir Norway"/>
        </authorList>
    </citation>
    <scope>NUCLEOTIDE SEQUENCE</scope>
</reference>
<proteinExistence type="predicted"/>
<organism evidence="1 2">
    <name type="scientific">Rangifer tarandus platyrhynchus</name>
    <name type="common">Svalbard reindeer</name>
    <dbReference type="NCBI Taxonomy" id="3082113"/>
    <lineage>
        <taxon>Eukaryota</taxon>
        <taxon>Metazoa</taxon>
        <taxon>Chordata</taxon>
        <taxon>Craniata</taxon>
        <taxon>Vertebrata</taxon>
        <taxon>Euteleostomi</taxon>
        <taxon>Mammalia</taxon>
        <taxon>Eutheria</taxon>
        <taxon>Laurasiatheria</taxon>
        <taxon>Artiodactyla</taxon>
        <taxon>Ruminantia</taxon>
        <taxon>Pecora</taxon>
        <taxon>Cervidae</taxon>
        <taxon>Odocoileinae</taxon>
        <taxon>Rangifer</taxon>
    </lineage>
</organism>
<sequence>MRKLECQGLNSRGTRSIGQHERDETGRQANLKKAGWAMPLPKRRALQARLCQGRTISNISVQVVSAPGKLPGRRPRRKPIARAKSKKQLKKKAPFWNVQNKIILFTVFLFILAVIAWTLLWLYISETESRDAFYFAGMFRITNIEFLPEYRQKESREFLSVARTVQQVINLVYTTCAFSKFYRQSVVADVRYGQSLASGLLDKGCSQDFYADHLSLRYPLEISTTSGRLMCHFKLVAIVGHLIRLSVESGQIELTTVSPTP</sequence>
<accession>A0AC59ZH93</accession>
<gene>
    <name evidence="1" type="ORF">MRATA1EN22A_LOCUS18199</name>
</gene>
<protein>
    <submittedName>
        <fullName evidence="1">Uncharacterized protein</fullName>
    </submittedName>
</protein>